<dbReference type="Proteomes" id="UP001231924">
    <property type="component" value="Unassembled WGS sequence"/>
</dbReference>
<dbReference type="InterPro" id="IPR001387">
    <property type="entry name" value="Cro/C1-type_HTH"/>
</dbReference>
<organism evidence="2 3">
    <name type="scientific">Actinomycetospora termitidis</name>
    <dbReference type="NCBI Taxonomy" id="3053470"/>
    <lineage>
        <taxon>Bacteria</taxon>
        <taxon>Bacillati</taxon>
        <taxon>Actinomycetota</taxon>
        <taxon>Actinomycetes</taxon>
        <taxon>Pseudonocardiales</taxon>
        <taxon>Pseudonocardiaceae</taxon>
        <taxon>Actinomycetospora</taxon>
    </lineage>
</organism>
<evidence type="ECO:0000313" key="3">
    <source>
        <dbReference type="Proteomes" id="UP001231924"/>
    </source>
</evidence>
<dbReference type="SMART" id="SM00530">
    <property type="entry name" value="HTH_XRE"/>
    <property type="match status" value="1"/>
</dbReference>
<dbReference type="InterPro" id="IPR041413">
    <property type="entry name" value="MLTR_LBD"/>
</dbReference>
<dbReference type="PANTHER" id="PTHR35010">
    <property type="entry name" value="BLL4672 PROTEIN-RELATED"/>
    <property type="match status" value="1"/>
</dbReference>
<dbReference type="SUPFAM" id="SSF47413">
    <property type="entry name" value="lambda repressor-like DNA-binding domains"/>
    <property type="match status" value="1"/>
</dbReference>
<protein>
    <submittedName>
        <fullName evidence="2">Helix-turn-helix domain-containing protein</fullName>
    </submittedName>
</protein>
<dbReference type="PANTHER" id="PTHR35010:SF2">
    <property type="entry name" value="BLL4672 PROTEIN"/>
    <property type="match status" value="1"/>
</dbReference>
<dbReference type="InterPro" id="IPR010982">
    <property type="entry name" value="Lambda_DNA-bd_dom_sf"/>
</dbReference>
<dbReference type="Pfam" id="PF13560">
    <property type="entry name" value="HTH_31"/>
    <property type="match status" value="1"/>
</dbReference>
<proteinExistence type="predicted"/>
<sequence length="257" mass="27378">MLVPTVTGSATEARRRELGRCVRAYRDLVRPGQVGLPTGDRRRAPGLRREEVAALAGVGVTWYTWLEQGRVAASEQVVDAVGRVLGLDDVGRGHLRALSRPPAIPVSGPEALRPLLASWSSHPAALLDERLDVRATNRVWDDVFGPSTDRALLGMLLDREDDVAELVTAVARRLRMVGNLLGDDARVGQVRAGARAAAPGLAPLWECRAVGAFGRPRVRVDGADREAFLLGEAGSADAAEASVLVLLPADERGPSSP</sequence>
<gene>
    <name evidence="2" type="ORF">QRT03_29305</name>
</gene>
<evidence type="ECO:0000313" key="2">
    <source>
        <dbReference type="EMBL" id="MDL5160099.1"/>
    </source>
</evidence>
<dbReference type="EMBL" id="JASVWF010000009">
    <property type="protein sequence ID" value="MDL5160099.1"/>
    <property type="molecule type" value="Genomic_DNA"/>
</dbReference>
<dbReference type="Gene3D" id="3.30.450.180">
    <property type="match status" value="1"/>
</dbReference>
<dbReference type="Pfam" id="PF17765">
    <property type="entry name" value="MLTR_LBD"/>
    <property type="match status" value="1"/>
</dbReference>
<comment type="caution">
    <text evidence="2">The sequence shown here is derived from an EMBL/GenBank/DDBJ whole genome shotgun (WGS) entry which is preliminary data.</text>
</comment>
<dbReference type="RefSeq" id="WP_286056704.1">
    <property type="nucleotide sequence ID" value="NZ_JASVWF010000009.1"/>
</dbReference>
<reference evidence="2 3" key="1">
    <citation type="submission" date="2023-06" db="EMBL/GenBank/DDBJ databases">
        <title>Actinomycetospora Odt1-22.</title>
        <authorList>
            <person name="Supong K."/>
        </authorList>
    </citation>
    <scope>NUCLEOTIDE SEQUENCE [LARGE SCALE GENOMIC DNA]</scope>
    <source>
        <strain evidence="2 3">Odt1-22</strain>
    </source>
</reference>
<dbReference type="Gene3D" id="1.10.260.40">
    <property type="entry name" value="lambda repressor-like DNA-binding domains"/>
    <property type="match status" value="1"/>
</dbReference>
<feature type="domain" description="HTH cro/C1-type" evidence="1">
    <location>
        <begin position="21"/>
        <end position="92"/>
    </location>
</feature>
<keyword evidence="3" id="KW-1185">Reference proteome</keyword>
<dbReference type="CDD" id="cd00093">
    <property type="entry name" value="HTH_XRE"/>
    <property type="match status" value="1"/>
</dbReference>
<evidence type="ECO:0000259" key="1">
    <source>
        <dbReference type="SMART" id="SM00530"/>
    </source>
</evidence>
<accession>A0ABT7MHE1</accession>
<name>A0ABT7MHE1_9PSEU</name>